<feature type="compositionally biased region" description="Basic and acidic residues" evidence="1">
    <location>
        <begin position="53"/>
        <end position="62"/>
    </location>
</feature>
<feature type="region of interest" description="Disordered" evidence="1">
    <location>
        <begin position="1"/>
        <end position="70"/>
    </location>
</feature>
<dbReference type="PANTHER" id="PTHR34380:SF1">
    <property type="entry name" value="OS01G0221300 PROTEIN"/>
    <property type="match status" value="1"/>
</dbReference>
<reference evidence="2 3" key="1">
    <citation type="journal article" date="2018" name="Front. Plant Sci.">
        <title>Red Clover (Trifolium pratense) and Zigzag Clover (T. medium) - A Picture of Genomic Similarities and Differences.</title>
        <authorList>
            <person name="Dluhosova J."/>
            <person name="Istvanek J."/>
            <person name="Nedelnik J."/>
            <person name="Repkova J."/>
        </authorList>
    </citation>
    <scope>NUCLEOTIDE SEQUENCE [LARGE SCALE GENOMIC DNA]</scope>
    <source>
        <strain evidence="3">cv. 10/8</strain>
        <tissue evidence="2">Leaf</tissue>
    </source>
</reference>
<evidence type="ECO:0000256" key="1">
    <source>
        <dbReference type="SAM" id="MobiDB-lite"/>
    </source>
</evidence>
<protein>
    <submittedName>
        <fullName evidence="2">Uncharacterized protein</fullName>
    </submittedName>
</protein>
<keyword evidence="3" id="KW-1185">Reference proteome</keyword>
<proteinExistence type="predicted"/>
<feature type="non-terminal residue" evidence="2">
    <location>
        <position position="1"/>
    </location>
</feature>
<dbReference type="Proteomes" id="UP000265520">
    <property type="component" value="Unassembled WGS sequence"/>
</dbReference>
<name>A0A392QW79_9FABA</name>
<accession>A0A392QW79</accession>
<comment type="caution">
    <text evidence="2">The sequence shown here is derived from an EMBL/GenBank/DDBJ whole genome shotgun (WGS) entry which is preliminary data.</text>
</comment>
<feature type="non-terminal residue" evidence="2">
    <location>
        <position position="119"/>
    </location>
</feature>
<dbReference type="EMBL" id="LXQA010161719">
    <property type="protein sequence ID" value="MCI27840.1"/>
    <property type="molecule type" value="Genomic_DNA"/>
</dbReference>
<sequence>CIPTNDDAHDDVESEEDLSESEEGNLNGFIVDDFDGGCNGDVDSDDSNNSQDLQDRRSKDSDLQDVSDGEIDIDFGKDPVLCMKAVCVINREQIAKVQMYKEEPFYHSRRGFNKFDAAG</sequence>
<dbReference type="AlphaFoldDB" id="A0A392QW79"/>
<feature type="compositionally biased region" description="Acidic residues" evidence="1">
    <location>
        <begin position="8"/>
        <end position="23"/>
    </location>
</feature>
<dbReference type="PANTHER" id="PTHR34380">
    <property type="entry name" value="BNAA03G12380D PROTEIN"/>
    <property type="match status" value="1"/>
</dbReference>
<organism evidence="2 3">
    <name type="scientific">Trifolium medium</name>
    <dbReference type="NCBI Taxonomy" id="97028"/>
    <lineage>
        <taxon>Eukaryota</taxon>
        <taxon>Viridiplantae</taxon>
        <taxon>Streptophyta</taxon>
        <taxon>Embryophyta</taxon>
        <taxon>Tracheophyta</taxon>
        <taxon>Spermatophyta</taxon>
        <taxon>Magnoliopsida</taxon>
        <taxon>eudicotyledons</taxon>
        <taxon>Gunneridae</taxon>
        <taxon>Pentapetalae</taxon>
        <taxon>rosids</taxon>
        <taxon>fabids</taxon>
        <taxon>Fabales</taxon>
        <taxon>Fabaceae</taxon>
        <taxon>Papilionoideae</taxon>
        <taxon>50 kb inversion clade</taxon>
        <taxon>NPAAA clade</taxon>
        <taxon>Hologalegina</taxon>
        <taxon>IRL clade</taxon>
        <taxon>Trifolieae</taxon>
        <taxon>Trifolium</taxon>
    </lineage>
</organism>
<evidence type="ECO:0000313" key="3">
    <source>
        <dbReference type="Proteomes" id="UP000265520"/>
    </source>
</evidence>
<evidence type="ECO:0000313" key="2">
    <source>
        <dbReference type="EMBL" id="MCI27840.1"/>
    </source>
</evidence>